<dbReference type="RefSeq" id="XP_013312376.1">
    <property type="nucleotide sequence ID" value="XM_013456922.1"/>
</dbReference>
<gene>
    <name evidence="2" type="ORF">PV05_10477</name>
</gene>
<dbReference type="InterPro" id="IPR001810">
    <property type="entry name" value="F-box_dom"/>
</dbReference>
<evidence type="ECO:0000259" key="1">
    <source>
        <dbReference type="PROSITE" id="PS50181"/>
    </source>
</evidence>
<dbReference type="EMBL" id="KN847322">
    <property type="protein sequence ID" value="KIW51792.1"/>
    <property type="molecule type" value="Genomic_DNA"/>
</dbReference>
<dbReference type="SUPFAM" id="SSF81383">
    <property type="entry name" value="F-box domain"/>
    <property type="match status" value="1"/>
</dbReference>
<evidence type="ECO:0000313" key="2">
    <source>
        <dbReference type="EMBL" id="KIW51792.1"/>
    </source>
</evidence>
<organism evidence="2 3">
    <name type="scientific">Exophiala xenobiotica</name>
    <dbReference type="NCBI Taxonomy" id="348802"/>
    <lineage>
        <taxon>Eukaryota</taxon>
        <taxon>Fungi</taxon>
        <taxon>Dikarya</taxon>
        <taxon>Ascomycota</taxon>
        <taxon>Pezizomycotina</taxon>
        <taxon>Eurotiomycetes</taxon>
        <taxon>Chaetothyriomycetidae</taxon>
        <taxon>Chaetothyriales</taxon>
        <taxon>Herpotrichiellaceae</taxon>
        <taxon>Exophiala</taxon>
    </lineage>
</organism>
<protein>
    <recommendedName>
        <fullName evidence="1">F-box domain-containing protein</fullName>
    </recommendedName>
</protein>
<proteinExistence type="predicted"/>
<sequence>MAQASASPEVTTLESPPEHLLREICQYLDSPNLPNFSLVNKFCKGISTSCRRWKIKSEVSTPAKLQQDVEL</sequence>
<dbReference type="AlphaFoldDB" id="A0A0D2CP99"/>
<dbReference type="Pfam" id="PF00646">
    <property type="entry name" value="F-box"/>
    <property type="match status" value="1"/>
</dbReference>
<accession>A0A0D2CP99</accession>
<dbReference type="Proteomes" id="UP000054342">
    <property type="component" value="Unassembled WGS sequence"/>
</dbReference>
<dbReference type="InterPro" id="IPR036047">
    <property type="entry name" value="F-box-like_dom_sf"/>
</dbReference>
<reference evidence="2 3" key="1">
    <citation type="submission" date="2015-01" db="EMBL/GenBank/DDBJ databases">
        <title>The Genome Sequence of Exophiala xenobiotica CBS118157.</title>
        <authorList>
            <consortium name="The Broad Institute Genomics Platform"/>
            <person name="Cuomo C."/>
            <person name="de Hoog S."/>
            <person name="Gorbushina A."/>
            <person name="Stielow B."/>
            <person name="Teixiera M."/>
            <person name="Abouelleil A."/>
            <person name="Chapman S.B."/>
            <person name="Priest M."/>
            <person name="Young S.K."/>
            <person name="Wortman J."/>
            <person name="Nusbaum C."/>
            <person name="Birren B."/>
        </authorList>
    </citation>
    <scope>NUCLEOTIDE SEQUENCE [LARGE SCALE GENOMIC DNA]</scope>
    <source>
        <strain evidence="2 3">CBS 118157</strain>
    </source>
</reference>
<keyword evidence="3" id="KW-1185">Reference proteome</keyword>
<evidence type="ECO:0000313" key="3">
    <source>
        <dbReference type="Proteomes" id="UP000054342"/>
    </source>
</evidence>
<name>A0A0D2CP99_9EURO</name>
<dbReference type="PROSITE" id="PS50181">
    <property type="entry name" value="FBOX"/>
    <property type="match status" value="1"/>
</dbReference>
<feature type="domain" description="F-box" evidence="1">
    <location>
        <begin position="10"/>
        <end position="56"/>
    </location>
</feature>
<dbReference type="GeneID" id="25332385"/>
<dbReference type="HOGENOM" id="CLU_2740038_0_0_1"/>